<evidence type="ECO:0000313" key="2">
    <source>
        <dbReference type="EMBL" id="MBB5714787.1"/>
    </source>
</evidence>
<accession>A0A7W9EVJ7</accession>
<gene>
    <name evidence="2" type="ORF">FHS94_001623</name>
</gene>
<reference evidence="2 3" key="1">
    <citation type="submission" date="2020-08" db="EMBL/GenBank/DDBJ databases">
        <title>Genomic Encyclopedia of Type Strains, Phase IV (KMG-IV): sequencing the most valuable type-strain genomes for metagenomic binning, comparative biology and taxonomic classification.</title>
        <authorList>
            <person name="Goeker M."/>
        </authorList>
    </citation>
    <scope>NUCLEOTIDE SEQUENCE [LARGE SCALE GENOMIC DNA]</scope>
    <source>
        <strain evidence="2 3">DSM 100044</strain>
    </source>
</reference>
<name>A0A7W9EVJ7_9SPHN</name>
<evidence type="ECO:0000256" key="1">
    <source>
        <dbReference type="SAM" id="Phobius"/>
    </source>
</evidence>
<dbReference type="EMBL" id="JACIJK010000004">
    <property type="protein sequence ID" value="MBB5714787.1"/>
    <property type="molecule type" value="Genomic_DNA"/>
</dbReference>
<sequence>MTRADRLCIIVAVLPVGMLVSGLLGTMVVRSATGASPFPDGSANYVLPASLLVTFGAVLAANLLRIRVAHLRR</sequence>
<evidence type="ECO:0000313" key="3">
    <source>
        <dbReference type="Proteomes" id="UP000546200"/>
    </source>
</evidence>
<keyword evidence="3" id="KW-1185">Reference proteome</keyword>
<feature type="transmembrane region" description="Helical" evidence="1">
    <location>
        <begin position="45"/>
        <end position="64"/>
    </location>
</feature>
<comment type="caution">
    <text evidence="2">The sequence shown here is derived from an EMBL/GenBank/DDBJ whole genome shotgun (WGS) entry which is preliminary data.</text>
</comment>
<proteinExistence type="predicted"/>
<dbReference type="Proteomes" id="UP000546200">
    <property type="component" value="Unassembled WGS sequence"/>
</dbReference>
<keyword evidence="1" id="KW-1133">Transmembrane helix</keyword>
<keyword evidence="1" id="KW-0812">Transmembrane</keyword>
<keyword evidence="1" id="KW-0472">Membrane</keyword>
<dbReference type="AlphaFoldDB" id="A0A7W9EVJ7"/>
<organism evidence="2 3">
    <name type="scientific">Sphingomonas aerophila</name>
    <dbReference type="NCBI Taxonomy" id="1344948"/>
    <lineage>
        <taxon>Bacteria</taxon>
        <taxon>Pseudomonadati</taxon>
        <taxon>Pseudomonadota</taxon>
        <taxon>Alphaproteobacteria</taxon>
        <taxon>Sphingomonadales</taxon>
        <taxon>Sphingomonadaceae</taxon>
        <taxon>Sphingomonas</taxon>
    </lineage>
</organism>
<protein>
    <submittedName>
        <fullName evidence="2">Uncharacterized protein</fullName>
    </submittedName>
</protein>
<feature type="transmembrane region" description="Helical" evidence="1">
    <location>
        <begin position="7"/>
        <end position="25"/>
    </location>
</feature>